<evidence type="ECO:0000313" key="3">
    <source>
        <dbReference type="Proteomes" id="UP001596139"/>
    </source>
</evidence>
<feature type="compositionally biased region" description="Basic and acidic residues" evidence="1">
    <location>
        <begin position="25"/>
        <end position="34"/>
    </location>
</feature>
<evidence type="ECO:0000256" key="1">
    <source>
        <dbReference type="SAM" id="MobiDB-lite"/>
    </source>
</evidence>
<dbReference type="EMBL" id="JBHSPX010000002">
    <property type="protein sequence ID" value="MFC6061612.1"/>
    <property type="molecule type" value="Genomic_DNA"/>
</dbReference>
<name>A0ABW1MEZ4_9ACTN</name>
<dbReference type="Proteomes" id="UP001596139">
    <property type="component" value="Unassembled WGS sequence"/>
</dbReference>
<reference evidence="3" key="1">
    <citation type="journal article" date="2019" name="Int. J. Syst. Evol. Microbiol.">
        <title>The Global Catalogue of Microorganisms (GCM) 10K type strain sequencing project: providing services to taxonomists for standard genome sequencing and annotation.</title>
        <authorList>
            <consortium name="The Broad Institute Genomics Platform"/>
            <consortium name="The Broad Institute Genome Sequencing Center for Infectious Disease"/>
            <person name="Wu L."/>
            <person name="Ma J."/>
        </authorList>
    </citation>
    <scope>NUCLEOTIDE SEQUENCE [LARGE SCALE GENOMIC DNA]</scope>
    <source>
        <strain evidence="3">CGMCC 1.15180</strain>
    </source>
</reference>
<keyword evidence="3" id="KW-1185">Reference proteome</keyword>
<feature type="region of interest" description="Disordered" evidence="1">
    <location>
        <begin position="1"/>
        <end position="72"/>
    </location>
</feature>
<accession>A0ABW1MEZ4</accession>
<feature type="compositionally biased region" description="Basic and acidic residues" evidence="1">
    <location>
        <begin position="42"/>
        <end position="66"/>
    </location>
</feature>
<sequence length="72" mass="7612">MGETYGPGGSSSDAVEGVDEDDLERPEKDRREVEVAQEAIGEDPRHPAVHEAAEPDEPTKLAKPAEGEAEAG</sequence>
<dbReference type="RefSeq" id="WP_031063295.1">
    <property type="nucleotide sequence ID" value="NZ_JBHSPX010000002.1"/>
</dbReference>
<evidence type="ECO:0000313" key="2">
    <source>
        <dbReference type="EMBL" id="MFC6061612.1"/>
    </source>
</evidence>
<gene>
    <name evidence="2" type="ORF">ACFP4F_03500</name>
</gene>
<protein>
    <submittedName>
        <fullName evidence="2">Uncharacterized protein</fullName>
    </submittedName>
</protein>
<proteinExistence type="predicted"/>
<comment type="caution">
    <text evidence="2">The sequence shown here is derived from an EMBL/GenBank/DDBJ whole genome shotgun (WGS) entry which is preliminary data.</text>
</comment>
<organism evidence="2 3">
    <name type="scientific">Streptomyces ochraceiscleroticus</name>
    <dbReference type="NCBI Taxonomy" id="47761"/>
    <lineage>
        <taxon>Bacteria</taxon>
        <taxon>Bacillati</taxon>
        <taxon>Actinomycetota</taxon>
        <taxon>Actinomycetes</taxon>
        <taxon>Kitasatosporales</taxon>
        <taxon>Streptomycetaceae</taxon>
        <taxon>Streptomyces</taxon>
    </lineage>
</organism>